<dbReference type="STRING" id="2045.KR76_00440"/>
<dbReference type="GO" id="GO:0004300">
    <property type="term" value="F:enoyl-CoA hydratase activity"/>
    <property type="evidence" value="ECO:0007669"/>
    <property type="project" value="UniProtKB-EC"/>
</dbReference>
<keyword evidence="5" id="KW-1185">Reference proteome</keyword>
<comment type="similarity">
    <text evidence="1">Belongs to the enoyl-CoA hydratase/isomerase family.</text>
</comment>
<gene>
    <name evidence="4" type="ORF">KR76_00440</name>
</gene>
<dbReference type="GO" id="GO:0006635">
    <property type="term" value="P:fatty acid beta-oxidation"/>
    <property type="evidence" value="ECO:0007669"/>
    <property type="project" value="TreeGrafter"/>
</dbReference>
<dbReference type="RefSeq" id="WP_038675840.1">
    <property type="nucleotide sequence ID" value="NZ_BJMC01000016.1"/>
</dbReference>
<dbReference type="HOGENOM" id="CLU_009834_7_2_11"/>
<keyword evidence="2" id="KW-0443">Lipid metabolism</keyword>
<sequence length="260" mass="28672">MSEHVHYDVDEGVATITIDRPEKRNALSYAMYDAIRDGVARAEADPEVRAIVLTGVPGQFSAGTDLSQLEKVETETRPEDRGEHSDGRHWFLWSCTKPVIAAVDGPCAGVAVEFATQADFRIASTRARFSWIFVQRGLIPDQGVGTWVLPQLIGAQWAKRLIFSGEFVDAAQARDIGFVMDVVEPEQLPQAARELALAVSSGSPFALRRAKALINDGASRTRDEHLQAHVVALTECEQSEDHREGVAAFFERRPARFTGR</sequence>
<dbReference type="Pfam" id="PF00378">
    <property type="entry name" value="ECH_1"/>
    <property type="match status" value="1"/>
</dbReference>
<dbReference type="KEGG" id="psim:KR76_00440"/>
<evidence type="ECO:0000256" key="3">
    <source>
        <dbReference type="ARBA" id="ARBA00023239"/>
    </source>
</evidence>
<dbReference type="InterPro" id="IPR029045">
    <property type="entry name" value="ClpP/crotonase-like_dom_sf"/>
</dbReference>
<dbReference type="eggNOG" id="COG1024">
    <property type="taxonomic scope" value="Bacteria"/>
</dbReference>
<dbReference type="InterPro" id="IPR014748">
    <property type="entry name" value="Enoyl-CoA_hydra_C"/>
</dbReference>
<name>A0A0A1DEJ5_NOCSI</name>
<dbReference type="EC" id="4.2.1.17" evidence="4"/>
<dbReference type="Proteomes" id="UP000030300">
    <property type="component" value="Chromosome"/>
</dbReference>
<reference evidence="4 5" key="1">
    <citation type="journal article" date="2015" name="Genome Announc.">
        <title>Complete Genome Sequence of Steroid-Transforming Nocardioides simplex VKM Ac-2033D.</title>
        <authorList>
            <person name="Shtratnikova V.Y."/>
            <person name="Schelkunov M.I."/>
            <person name="Pekov Y.A."/>
            <person name="Fokina V.V."/>
            <person name="Logacheva M.D."/>
            <person name="Sokolov S.L."/>
            <person name="Bragin E.Y."/>
            <person name="Ashapkin V.V."/>
            <person name="Donova M.V."/>
        </authorList>
    </citation>
    <scope>NUCLEOTIDE SEQUENCE [LARGE SCALE GENOMIC DNA]</scope>
    <source>
        <strain evidence="4 5">VKM Ac-2033D</strain>
    </source>
</reference>
<dbReference type="GeneID" id="96607476"/>
<dbReference type="OrthoDB" id="4308938at2"/>
<dbReference type="PANTHER" id="PTHR11941:SF169">
    <property type="entry name" value="(7AS)-7A-METHYL-1,5-DIOXO-2,3,5,6,7,7A-HEXAHYDRO-1H-INDENE-CARBOXYL-COA HYDROLASE"/>
    <property type="match status" value="1"/>
</dbReference>
<protein>
    <submittedName>
        <fullName evidence="4">Enoyl-CoA hydratase</fullName>
        <ecNumber evidence="4">4.2.1.17</ecNumber>
    </submittedName>
</protein>
<evidence type="ECO:0000313" key="4">
    <source>
        <dbReference type="EMBL" id="AIY15626.1"/>
    </source>
</evidence>
<organism evidence="4 5">
    <name type="scientific">Nocardioides simplex</name>
    <name type="common">Arthrobacter simplex</name>
    <dbReference type="NCBI Taxonomy" id="2045"/>
    <lineage>
        <taxon>Bacteria</taxon>
        <taxon>Bacillati</taxon>
        <taxon>Actinomycetota</taxon>
        <taxon>Actinomycetes</taxon>
        <taxon>Propionibacteriales</taxon>
        <taxon>Nocardioidaceae</taxon>
        <taxon>Pimelobacter</taxon>
    </lineage>
</organism>
<dbReference type="EMBL" id="CP009896">
    <property type="protein sequence ID" value="AIY15626.1"/>
    <property type="molecule type" value="Genomic_DNA"/>
</dbReference>
<evidence type="ECO:0000256" key="1">
    <source>
        <dbReference type="ARBA" id="ARBA00005254"/>
    </source>
</evidence>
<evidence type="ECO:0000313" key="5">
    <source>
        <dbReference type="Proteomes" id="UP000030300"/>
    </source>
</evidence>
<keyword evidence="3 4" id="KW-0456">Lyase</keyword>
<evidence type="ECO:0000256" key="2">
    <source>
        <dbReference type="ARBA" id="ARBA00023098"/>
    </source>
</evidence>
<dbReference type="PANTHER" id="PTHR11941">
    <property type="entry name" value="ENOYL-COA HYDRATASE-RELATED"/>
    <property type="match status" value="1"/>
</dbReference>
<dbReference type="SUPFAM" id="SSF52096">
    <property type="entry name" value="ClpP/crotonase"/>
    <property type="match status" value="1"/>
</dbReference>
<dbReference type="CDD" id="cd06558">
    <property type="entry name" value="crotonase-like"/>
    <property type="match status" value="1"/>
</dbReference>
<dbReference type="Gene3D" id="3.90.226.10">
    <property type="entry name" value="2-enoyl-CoA Hydratase, Chain A, domain 1"/>
    <property type="match status" value="1"/>
</dbReference>
<dbReference type="Gene3D" id="1.10.12.10">
    <property type="entry name" value="Lyase 2-enoyl-coa Hydratase, Chain A, domain 2"/>
    <property type="match status" value="1"/>
</dbReference>
<accession>A0A0A1DEJ5</accession>
<dbReference type="InterPro" id="IPR001753">
    <property type="entry name" value="Enoyl-CoA_hydra/iso"/>
</dbReference>
<proteinExistence type="inferred from homology"/>
<dbReference type="AlphaFoldDB" id="A0A0A1DEJ5"/>